<accession>A0A1H0GK54</accession>
<dbReference type="Proteomes" id="UP000242957">
    <property type="component" value="Unassembled WGS sequence"/>
</dbReference>
<organism evidence="2 3">
    <name type="scientific">Pseudomonas jinjuensis</name>
    <dbReference type="NCBI Taxonomy" id="198616"/>
    <lineage>
        <taxon>Bacteria</taxon>
        <taxon>Pseudomonadati</taxon>
        <taxon>Pseudomonadota</taxon>
        <taxon>Gammaproteobacteria</taxon>
        <taxon>Pseudomonadales</taxon>
        <taxon>Pseudomonadaceae</taxon>
        <taxon>Pseudomonas</taxon>
    </lineage>
</organism>
<proteinExistence type="predicted"/>
<evidence type="ECO:0000313" key="3">
    <source>
        <dbReference type="Proteomes" id="UP000242957"/>
    </source>
</evidence>
<dbReference type="PANTHER" id="PTHR39639">
    <property type="entry name" value="CHROMOSOME 16, WHOLE GENOME SHOTGUN SEQUENCE"/>
    <property type="match status" value="1"/>
</dbReference>
<dbReference type="OrthoDB" id="7802453at2"/>
<dbReference type="PANTHER" id="PTHR39639:SF1">
    <property type="entry name" value="DUF262 DOMAIN-CONTAINING PROTEIN"/>
    <property type="match status" value="1"/>
</dbReference>
<dbReference type="InterPro" id="IPR004919">
    <property type="entry name" value="GmrSD_N"/>
</dbReference>
<sequence>MINEEEVDSFGVEEALGDAPYEPASERKVLIQQYDYAVRTLMDMVIEGDLTLDPDYQRQYRWPDEKASRFIESILLNIPVPVVYLAEEADGSFSVIDGQQRLTSLFRFLKPAELAGLFDDAGVEELTLEGLKVRSELNGKKYMELHRVDRSAIAKRPIRCIVVLNESDSTLKFEVFERLNTGSASLTDQEVRNCIYRGSLNSLLKKLARNPKFQEMIALPEASRRDMKDAELVLRFFAYRELAEATEYSDNYTEYLNSFLEENREVGDAVCEQLESLFNSTVDLIYEVLGPGVAFRKPLAREHAEDEGFALNLINGAIYESQMIAFSRLIEVGRSAEDARENAFSAFCDDDYWSALFSGTAQKSKAIRRSNVLTALLLG</sequence>
<dbReference type="AlphaFoldDB" id="A0A1H0GK54"/>
<reference evidence="3" key="1">
    <citation type="submission" date="2016-10" db="EMBL/GenBank/DDBJ databases">
        <authorList>
            <person name="Varghese N."/>
            <person name="Submissions S."/>
        </authorList>
    </citation>
    <scope>NUCLEOTIDE SEQUENCE [LARGE SCALE GENOMIC DNA]</scope>
    <source>
        <strain evidence="3">JCM 21621</strain>
    </source>
</reference>
<keyword evidence="3" id="KW-1185">Reference proteome</keyword>
<dbReference type="RefSeq" id="WP_084312583.1">
    <property type="nucleotide sequence ID" value="NZ_FNIJ01000007.1"/>
</dbReference>
<protein>
    <recommendedName>
        <fullName evidence="1">GmrSD restriction endonucleases N-terminal domain-containing protein</fullName>
    </recommendedName>
</protein>
<dbReference type="STRING" id="198616.SAMN05216193_107220"/>
<evidence type="ECO:0000313" key="2">
    <source>
        <dbReference type="EMBL" id="SDO07210.1"/>
    </source>
</evidence>
<feature type="domain" description="GmrSD restriction endonucleases N-terminal" evidence="1">
    <location>
        <begin position="44"/>
        <end position="196"/>
    </location>
</feature>
<dbReference type="Pfam" id="PF03235">
    <property type="entry name" value="GmrSD_N"/>
    <property type="match status" value="1"/>
</dbReference>
<name>A0A1H0GK54_9PSED</name>
<evidence type="ECO:0000259" key="1">
    <source>
        <dbReference type="Pfam" id="PF03235"/>
    </source>
</evidence>
<gene>
    <name evidence="2" type="ORF">SAMN05216193_107220</name>
</gene>
<dbReference type="EMBL" id="FNIJ01000007">
    <property type="protein sequence ID" value="SDO07210.1"/>
    <property type="molecule type" value="Genomic_DNA"/>
</dbReference>